<sequence>MLTEKLNTIEALKPLPGRGTPPATRRLIHKHNSELYCAALSTYFDGRRCHCYMTTTDFWVYASSLNDASEIKAKARIFGYKNIRTIKVKYSDGEPFITEFAVVVSVTSDLIIGEIAQKFFDILKPVFDDFKMSTLCTHGHYRRYSLTLSSMTEAMALQERIETILSGNDDDSKIKASVQVKRLEMDAFNVHVNFD</sequence>
<dbReference type="EMBL" id="BMZC01000014">
    <property type="protein sequence ID" value="GGZ77878.1"/>
    <property type="molecule type" value="Genomic_DNA"/>
</dbReference>
<gene>
    <name evidence="1" type="ORF">GCM10011274_40070</name>
</gene>
<dbReference type="Proteomes" id="UP000622604">
    <property type="component" value="Unassembled WGS sequence"/>
</dbReference>
<name>A0A8H9M670_9ALTE</name>
<evidence type="ECO:0000313" key="2">
    <source>
        <dbReference type="Proteomes" id="UP000622604"/>
    </source>
</evidence>
<protein>
    <submittedName>
        <fullName evidence="1">Uncharacterized protein</fullName>
    </submittedName>
</protein>
<reference evidence="1" key="2">
    <citation type="submission" date="2020-09" db="EMBL/GenBank/DDBJ databases">
        <authorList>
            <person name="Sun Q."/>
            <person name="Kim S."/>
        </authorList>
    </citation>
    <scope>NUCLEOTIDE SEQUENCE</scope>
    <source>
        <strain evidence="1">KCTC 32337</strain>
    </source>
</reference>
<dbReference type="RefSeq" id="WP_191867029.1">
    <property type="nucleotide sequence ID" value="NZ_BMZC01000014.1"/>
</dbReference>
<organism evidence="1 2">
    <name type="scientific">Paraglaciecola chathamensis</name>
    <dbReference type="NCBI Taxonomy" id="368405"/>
    <lineage>
        <taxon>Bacteria</taxon>
        <taxon>Pseudomonadati</taxon>
        <taxon>Pseudomonadota</taxon>
        <taxon>Gammaproteobacteria</taxon>
        <taxon>Alteromonadales</taxon>
        <taxon>Alteromonadaceae</taxon>
        <taxon>Paraglaciecola</taxon>
    </lineage>
</organism>
<reference evidence="1" key="1">
    <citation type="journal article" date="2014" name="Int. J. Syst. Evol. Microbiol.">
        <title>Complete genome sequence of Corynebacterium casei LMG S-19264T (=DSM 44701T), isolated from a smear-ripened cheese.</title>
        <authorList>
            <consortium name="US DOE Joint Genome Institute (JGI-PGF)"/>
            <person name="Walter F."/>
            <person name="Albersmeier A."/>
            <person name="Kalinowski J."/>
            <person name="Ruckert C."/>
        </authorList>
    </citation>
    <scope>NUCLEOTIDE SEQUENCE</scope>
    <source>
        <strain evidence="1">KCTC 32337</strain>
    </source>
</reference>
<proteinExistence type="predicted"/>
<comment type="caution">
    <text evidence="1">The sequence shown here is derived from an EMBL/GenBank/DDBJ whole genome shotgun (WGS) entry which is preliminary data.</text>
</comment>
<dbReference type="AlphaFoldDB" id="A0A8H9M670"/>
<evidence type="ECO:0000313" key="1">
    <source>
        <dbReference type="EMBL" id="GGZ77878.1"/>
    </source>
</evidence>
<accession>A0A8H9M670</accession>